<dbReference type="Gene3D" id="1.10.10.10">
    <property type="entry name" value="Winged helix-like DNA-binding domain superfamily/Winged helix DNA-binding domain"/>
    <property type="match status" value="1"/>
</dbReference>
<dbReference type="InterPro" id="IPR039425">
    <property type="entry name" value="RNA_pol_sigma-70-like"/>
</dbReference>
<gene>
    <name evidence="7" type="ORF">GCM10022246_23620</name>
</gene>
<proteinExistence type="inferred from homology"/>
<dbReference type="PANTHER" id="PTHR43133">
    <property type="entry name" value="RNA POLYMERASE ECF-TYPE SIGMA FACTO"/>
    <property type="match status" value="1"/>
</dbReference>
<feature type="domain" description="RNA polymerase sigma-70 region 2" evidence="5">
    <location>
        <begin position="30"/>
        <end position="91"/>
    </location>
</feature>
<dbReference type="NCBIfam" id="TIGR02937">
    <property type="entry name" value="sigma70-ECF"/>
    <property type="match status" value="1"/>
</dbReference>
<dbReference type="InterPro" id="IPR007627">
    <property type="entry name" value="RNA_pol_sigma70_r2"/>
</dbReference>
<organism evidence="7 8">
    <name type="scientific">Pedobacter ginsengiterrae</name>
    <dbReference type="NCBI Taxonomy" id="871696"/>
    <lineage>
        <taxon>Bacteria</taxon>
        <taxon>Pseudomonadati</taxon>
        <taxon>Bacteroidota</taxon>
        <taxon>Sphingobacteriia</taxon>
        <taxon>Sphingobacteriales</taxon>
        <taxon>Sphingobacteriaceae</taxon>
        <taxon>Pedobacter</taxon>
    </lineage>
</organism>
<dbReference type="InterPro" id="IPR013324">
    <property type="entry name" value="RNA_pol_sigma_r3/r4-like"/>
</dbReference>
<evidence type="ECO:0000256" key="3">
    <source>
        <dbReference type="ARBA" id="ARBA00023082"/>
    </source>
</evidence>
<evidence type="ECO:0000313" key="8">
    <source>
        <dbReference type="Proteomes" id="UP001501081"/>
    </source>
</evidence>
<dbReference type="Proteomes" id="UP001501081">
    <property type="component" value="Unassembled WGS sequence"/>
</dbReference>
<comment type="caution">
    <text evidence="7">The sequence shown here is derived from an EMBL/GenBank/DDBJ whole genome shotgun (WGS) entry which is preliminary data.</text>
</comment>
<comment type="similarity">
    <text evidence="1">Belongs to the sigma-70 factor family. ECF subfamily.</text>
</comment>
<dbReference type="InterPro" id="IPR013249">
    <property type="entry name" value="RNA_pol_sigma70_r4_t2"/>
</dbReference>
<dbReference type="InterPro" id="IPR014284">
    <property type="entry name" value="RNA_pol_sigma-70_dom"/>
</dbReference>
<dbReference type="SUPFAM" id="SSF88659">
    <property type="entry name" value="Sigma3 and sigma4 domains of RNA polymerase sigma factors"/>
    <property type="match status" value="1"/>
</dbReference>
<dbReference type="SUPFAM" id="SSF88946">
    <property type="entry name" value="Sigma2 domain of RNA polymerase sigma factors"/>
    <property type="match status" value="1"/>
</dbReference>
<dbReference type="Gene3D" id="1.10.1740.10">
    <property type="match status" value="1"/>
</dbReference>
<name>A0ABP7PS18_9SPHI</name>
<evidence type="ECO:0000256" key="4">
    <source>
        <dbReference type="ARBA" id="ARBA00023163"/>
    </source>
</evidence>
<dbReference type="PANTHER" id="PTHR43133:SF46">
    <property type="entry name" value="RNA POLYMERASE SIGMA-70 FACTOR ECF SUBFAMILY"/>
    <property type="match status" value="1"/>
</dbReference>
<keyword evidence="3" id="KW-0731">Sigma factor</keyword>
<keyword evidence="8" id="KW-1185">Reference proteome</keyword>
<evidence type="ECO:0000313" key="7">
    <source>
        <dbReference type="EMBL" id="GAA3970330.1"/>
    </source>
</evidence>
<reference evidence="8" key="1">
    <citation type="journal article" date="2019" name="Int. J. Syst. Evol. Microbiol.">
        <title>The Global Catalogue of Microorganisms (GCM) 10K type strain sequencing project: providing services to taxonomists for standard genome sequencing and annotation.</title>
        <authorList>
            <consortium name="The Broad Institute Genomics Platform"/>
            <consortium name="The Broad Institute Genome Sequencing Center for Infectious Disease"/>
            <person name="Wu L."/>
            <person name="Ma J."/>
        </authorList>
    </citation>
    <scope>NUCLEOTIDE SEQUENCE [LARGE SCALE GENOMIC DNA]</scope>
    <source>
        <strain evidence="8">JCM 17338</strain>
    </source>
</reference>
<dbReference type="InterPro" id="IPR013325">
    <property type="entry name" value="RNA_pol_sigma_r2"/>
</dbReference>
<dbReference type="Pfam" id="PF04542">
    <property type="entry name" value="Sigma70_r2"/>
    <property type="match status" value="1"/>
</dbReference>
<protein>
    <submittedName>
        <fullName evidence="7">RNA polymerase sigma-70 factor</fullName>
    </submittedName>
</protein>
<dbReference type="EMBL" id="BAABAK010000011">
    <property type="protein sequence ID" value="GAA3970330.1"/>
    <property type="molecule type" value="Genomic_DNA"/>
</dbReference>
<dbReference type="Pfam" id="PF08281">
    <property type="entry name" value="Sigma70_r4_2"/>
    <property type="match status" value="1"/>
</dbReference>
<evidence type="ECO:0000259" key="6">
    <source>
        <dbReference type="Pfam" id="PF08281"/>
    </source>
</evidence>
<evidence type="ECO:0000259" key="5">
    <source>
        <dbReference type="Pfam" id="PF04542"/>
    </source>
</evidence>
<keyword evidence="4" id="KW-0804">Transcription</keyword>
<evidence type="ECO:0000256" key="2">
    <source>
        <dbReference type="ARBA" id="ARBA00023015"/>
    </source>
</evidence>
<accession>A0ABP7PS18</accession>
<dbReference type="InterPro" id="IPR036388">
    <property type="entry name" value="WH-like_DNA-bd_sf"/>
</dbReference>
<keyword evidence="2" id="KW-0805">Transcription regulation</keyword>
<feature type="domain" description="RNA polymerase sigma factor 70 region 4 type 2" evidence="6">
    <location>
        <begin position="123"/>
        <end position="175"/>
    </location>
</feature>
<dbReference type="RefSeq" id="WP_316756721.1">
    <property type="nucleotide sequence ID" value="NZ_BAABAK010000011.1"/>
</dbReference>
<evidence type="ECO:0000256" key="1">
    <source>
        <dbReference type="ARBA" id="ARBA00010641"/>
    </source>
</evidence>
<sequence>MGSIQPEESLDLINRLKLGDAAAYEKIYNGFSKELLALAYKKTSDKVIAQELVQNIFISLWEKRATADIKDLRNYLFGSLKFGVINHIRSEVVANRYIEYEQITYRTNSEDTSSMVGLKDLSEIIEKSLNSLPEKTQEVFRLSRYNHQSTKDISNGLNISEKAVEYHITRSLKRIKEYLKNFYIFFLL</sequence>